<dbReference type="Proteomes" id="UP001596417">
    <property type="component" value="Unassembled WGS sequence"/>
</dbReference>
<dbReference type="InterPro" id="IPR006379">
    <property type="entry name" value="HAD-SF_hydro_IIB"/>
</dbReference>
<protein>
    <recommendedName>
        <fullName evidence="4">Trehalose 6-phosphate phosphatase</fullName>
        <ecNumber evidence="4">3.1.3.12</ecNumber>
    </recommendedName>
</protein>
<dbReference type="PANTHER" id="PTHR43768">
    <property type="entry name" value="TREHALOSE 6-PHOSPHATE PHOSPHATASE"/>
    <property type="match status" value="1"/>
</dbReference>
<dbReference type="Gene3D" id="3.40.50.1000">
    <property type="entry name" value="HAD superfamily/HAD-like"/>
    <property type="match status" value="1"/>
</dbReference>
<dbReference type="RefSeq" id="WP_248909086.1">
    <property type="nucleotide sequence ID" value="NZ_CP109979.1"/>
</dbReference>
<dbReference type="InterPro" id="IPR003337">
    <property type="entry name" value="Trehalose_PPase"/>
</dbReference>
<keyword evidence="7" id="KW-1185">Reference proteome</keyword>
<dbReference type="InterPro" id="IPR044651">
    <property type="entry name" value="OTSB-like"/>
</dbReference>
<dbReference type="GO" id="GO:0046872">
    <property type="term" value="F:metal ion binding"/>
    <property type="evidence" value="ECO:0007669"/>
    <property type="project" value="UniProtKB-KW"/>
</dbReference>
<evidence type="ECO:0000313" key="7">
    <source>
        <dbReference type="Proteomes" id="UP001596417"/>
    </source>
</evidence>
<sequence>MTDGDREDKPNRDESEHKRNPNLNSRSRSDSNSNSNSNSTSVPSVFDRLPRLERRLTSADTEQMLLCLDFDGTLAPHVDDPDSAELTTANRRVLETLASQPAVDIAVISGRALDDVRTRVGMDGLTYAGNHGLEYETGSSSVHTPAERYRSTIQTICEELEARLDETDCTVENKGITATVHYRNADDTAEEIENWLTSLIEDTIEETTDEHLRITSGTDIVEIRPAIDWNKGHAVQQFEEQCPDDCISVYLGDDTTDEDAFRAIAPDGIGIHVGTNSDTAADYRVSSVDEVTSFLDWIAETGTDALKDDSQ</sequence>
<gene>
    <name evidence="6" type="primary">otsB</name>
    <name evidence="6" type="ORF">ACFQL7_17480</name>
</gene>
<feature type="compositionally biased region" description="Low complexity" evidence="5">
    <location>
        <begin position="21"/>
        <end position="41"/>
    </location>
</feature>
<evidence type="ECO:0000256" key="4">
    <source>
        <dbReference type="RuleBase" id="RU361117"/>
    </source>
</evidence>
<proteinExistence type="inferred from homology"/>
<evidence type="ECO:0000256" key="3">
    <source>
        <dbReference type="ARBA" id="ARBA00022801"/>
    </source>
</evidence>
<comment type="function">
    <text evidence="4">Removes the phosphate from trehalose 6-phosphate to produce free trehalose.</text>
</comment>
<comment type="caution">
    <text evidence="6">The sequence shown here is derived from an EMBL/GenBank/DDBJ whole genome shotgun (WGS) entry which is preliminary data.</text>
</comment>
<comment type="cofactor">
    <cofactor evidence="4">
        <name>Mg(2+)</name>
        <dbReference type="ChEBI" id="CHEBI:18420"/>
    </cofactor>
</comment>
<dbReference type="NCBIfam" id="TIGR00685">
    <property type="entry name" value="T6PP"/>
    <property type="match status" value="1"/>
</dbReference>
<dbReference type="EC" id="3.1.3.12" evidence="4"/>
<feature type="region of interest" description="Disordered" evidence="5">
    <location>
        <begin position="1"/>
        <end position="46"/>
    </location>
</feature>
<comment type="similarity">
    <text evidence="2 4">Belongs to the trehalose phosphatase family.</text>
</comment>
<dbReference type="PANTHER" id="PTHR43768:SF3">
    <property type="entry name" value="TREHALOSE 6-PHOSPHATE PHOSPHATASE"/>
    <property type="match status" value="1"/>
</dbReference>
<comment type="pathway">
    <text evidence="1 4">Glycan biosynthesis; trehalose biosynthesis.</text>
</comment>
<keyword evidence="3 4" id="KW-0378">Hydrolase</keyword>
<dbReference type="Pfam" id="PF02358">
    <property type="entry name" value="Trehalose_PPase"/>
    <property type="match status" value="1"/>
</dbReference>
<dbReference type="Gene3D" id="3.30.70.1020">
    <property type="entry name" value="Trehalose-6-phosphate phosphatase related protein, domain 2"/>
    <property type="match status" value="1"/>
</dbReference>
<evidence type="ECO:0000313" key="6">
    <source>
        <dbReference type="EMBL" id="MFC7191413.1"/>
    </source>
</evidence>
<reference evidence="6 7" key="1">
    <citation type="journal article" date="2019" name="Int. J. Syst. Evol. Microbiol.">
        <title>The Global Catalogue of Microorganisms (GCM) 10K type strain sequencing project: providing services to taxonomists for standard genome sequencing and annotation.</title>
        <authorList>
            <consortium name="The Broad Institute Genomics Platform"/>
            <consortium name="The Broad Institute Genome Sequencing Center for Infectious Disease"/>
            <person name="Wu L."/>
            <person name="Ma J."/>
        </authorList>
    </citation>
    <scope>NUCLEOTIDE SEQUENCE [LARGE SCALE GENOMIC DNA]</scope>
    <source>
        <strain evidence="6 7">RDMS1</strain>
    </source>
</reference>
<evidence type="ECO:0000256" key="1">
    <source>
        <dbReference type="ARBA" id="ARBA00005199"/>
    </source>
</evidence>
<dbReference type="GeneID" id="76055231"/>
<dbReference type="EMBL" id="JBHTAX010000001">
    <property type="protein sequence ID" value="MFC7191413.1"/>
    <property type="molecule type" value="Genomic_DNA"/>
</dbReference>
<name>A0ABD5YQG7_9EURY</name>
<dbReference type="SUPFAM" id="SSF56784">
    <property type="entry name" value="HAD-like"/>
    <property type="match status" value="1"/>
</dbReference>
<accession>A0ABD5YQG7</accession>
<dbReference type="AlphaFoldDB" id="A0ABD5YQG7"/>
<dbReference type="NCBIfam" id="TIGR01484">
    <property type="entry name" value="HAD-SF-IIB"/>
    <property type="match status" value="1"/>
</dbReference>
<keyword evidence="4" id="KW-0479">Metal-binding</keyword>
<organism evidence="6 7">
    <name type="scientific">Halocatena marina</name>
    <dbReference type="NCBI Taxonomy" id="2934937"/>
    <lineage>
        <taxon>Archaea</taxon>
        <taxon>Methanobacteriati</taxon>
        <taxon>Methanobacteriota</taxon>
        <taxon>Stenosarchaea group</taxon>
        <taxon>Halobacteria</taxon>
        <taxon>Halobacteriales</taxon>
        <taxon>Natronomonadaceae</taxon>
        <taxon>Halocatena</taxon>
    </lineage>
</organism>
<dbReference type="GO" id="GO:0004805">
    <property type="term" value="F:trehalose-phosphatase activity"/>
    <property type="evidence" value="ECO:0007669"/>
    <property type="project" value="UniProtKB-EC"/>
</dbReference>
<comment type="catalytic activity">
    <reaction evidence="4">
        <text>alpha,alpha-trehalose 6-phosphate + H2O = alpha,alpha-trehalose + phosphate</text>
        <dbReference type="Rhea" id="RHEA:23420"/>
        <dbReference type="ChEBI" id="CHEBI:15377"/>
        <dbReference type="ChEBI" id="CHEBI:16551"/>
        <dbReference type="ChEBI" id="CHEBI:43474"/>
        <dbReference type="ChEBI" id="CHEBI:58429"/>
        <dbReference type="EC" id="3.1.3.12"/>
    </reaction>
</comment>
<evidence type="ECO:0000256" key="5">
    <source>
        <dbReference type="SAM" id="MobiDB-lite"/>
    </source>
</evidence>
<evidence type="ECO:0000256" key="2">
    <source>
        <dbReference type="ARBA" id="ARBA00008770"/>
    </source>
</evidence>
<dbReference type="InterPro" id="IPR036412">
    <property type="entry name" value="HAD-like_sf"/>
</dbReference>
<keyword evidence="4" id="KW-0460">Magnesium</keyword>
<dbReference type="InterPro" id="IPR023214">
    <property type="entry name" value="HAD_sf"/>
</dbReference>
<feature type="compositionally biased region" description="Basic and acidic residues" evidence="5">
    <location>
        <begin position="1"/>
        <end position="19"/>
    </location>
</feature>